<comment type="caution">
    <text evidence="2">The sequence shown here is derived from an EMBL/GenBank/DDBJ whole genome shotgun (WGS) entry which is preliminary data.</text>
</comment>
<dbReference type="InterPro" id="IPR001962">
    <property type="entry name" value="Asn_synthase"/>
</dbReference>
<evidence type="ECO:0000259" key="1">
    <source>
        <dbReference type="Pfam" id="PF00733"/>
    </source>
</evidence>
<dbReference type="Pfam" id="PF00733">
    <property type="entry name" value="Asn_synthase"/>
    <property type="match status" value="1"/>
</dbReference>
<name>A0AAW5HQM0_9CORY</name>
<reference evidence="2 3" key="1">
    <citation type="submission" date="2021-01" db="EMBL/GenBank/DDBJ databases">
        <title>Identification and Characterization of Corynebacterium sp.</title>
        <authorList>
            <person name="Luo Q."/>
            <person name="Qu P."/>
            <person name="Chen Q."/>
        </authorList>
    </citation>
    <scope>NUCLEOTIDE SEQUENCE [LARGE SCALE GENOMIC DNA]</scope>
    <source>
        <strain evidence="2 3">MC-18</strain>
    </source>
</reference>
<dbReference type="RefSeq" id="WP_252930846.1">
    <property type="nucleotide sequence ID" value="NZ_JAEUWV010000001.1"/>
</dbReference>
<sequence length="324" mass="35937">MTDKGCEYVADERSIEPGTYEITEYAPAKHAVVDYLRARLTAVLGRWPGRPTLMLSGGVDSILIAAVLAQLRTDVLAVTFSQDSSQQAAEETKVASEVARALGFEHHVVAPRGEALETLLKEAIERLDTVEPWEVLSGAILVAIDTCRQEYHADGALITGAGADALFLGGKTIDTAADNYLQLWDDQVRRGIKANFTRQRFIPDFYERLIADPERHIQVWQTHEAVDLALRIHPRVIRGADIAQDKALFRRIAADMGISPELVQTTKNPMQVSSGGVDAIVTLVREQLTRRAGEKTYSDPMREPLEFTVARMFLEQLKTQARGE</sequence>
<dbReference type="GO" id="GO:0004066">
    <property type="term" value="F:asparagine synthase (glutamine-hydrolyzing) activity"/>
    <property type="evidence" value="ECO:0007669"/>
    <property type="project" value="InterPro"/>
</dbReference>
<dbReference type="SUPFAM" id="SSF52402">
    <property type="entry name" value="Adenine nucleotide alpha hydrolases-like"/>
    <property type="match status" value="1"/>
</dbReference>
<protein>
    <submittedName>
        <fullName evidence="2">Asparagine synthase</fullName>
    </submittedName>
</protein>
<keyword evidence="3" id="KW-1185">Reference proteome</keyword>
<accession>A0AAW5HQM0</accession>
<gene>
    <name evidence="2" type="ORF">JMN37_01125</name>
</gene>
<dbReference type="AlphaFoldDB" id="A0AAW5HQM0"/>
<dbReference type="Gene3D" id="3.40.50.620">
    <property type="entry name" value="HUPs"/>
    <property type="match status" value="1"/>
</dbReference>
<dbReference type="GO" id="GO:0006529">
    <property type="term" value="P:asparagine biosynthetic process"/>
    <property type="evidence" value="ECO:0007669"/>
    <property type="project" value="InterPro"/>
</dbReference>
<organism evidence="2 3">
    <name type="scientific">Corynebacterium lipophilum</name>
    <dbReference type="NCBI Taxonomy" id="2804918"/>
    <lineage>
        <taxon>Bacteria</taxon>
        <taxon>Bacillati</taxon>
        <taxon>Actinomycetota</taxon>
        <taxon>Actinomycetes</taxon>
        <taxon>Mycobacteriales</taxon>
        <taxon>Corynebacteriaceae</taxon>
        <taxon>Corynebacterium</taxon>
    </lineage>
</organism>
<feature type="domain" description="Asparagine synthetase" evidence="1">
    <location>
        <begin position="53"/>
        <end position="180"/>
    </location>
</feature>
<evidence type="ECO:0000313" key="2">
    <source>
        <dbReference type="EMBL" id="MCO6393595.1"/>
    </source>
</evidence>
<dbReference type="Proteomes" id="UP001205920">
    <property type="component" value="Unassembled WGS sequence"/>
</dbReference>
<evidence type="ECO:0000313" key="3">
    <source>
        <dbReference type="Proteomes" id="UP001205920"/>
    </source>
</evidence>
<dbReference type="EMBL" id="JAEUWV010000001">
    <property type="protein sequence ID" value="MCO6393595.1"/>
    <property type="molecule type" value="Genomic_DNA"/>
</dbReference>
<proteinExistence type="predicted"/>
<dbReference type="InterPro" id="IPR014729">
    <property type="entry name" value="Rossmann-like_a/b/a_fold"/>
</dbReference>